<dbReference type="InterPro" id="IPR039261">
    <property type="entry name" value="FNR_nucleotide-bd"/>
</dbReference>
<dbReference type="Gene3D" id="2.40.30.10">
    <property type="entry name" value="Translation factors"/>
    <property type="match status" value="1"/>
</dbReference>
<dbReference type="InterPro" id="IPR001834">
    <property type="entry name" value="CBR-like"/>
</dbReference>
<dbReference type="GO" id="GO:0090524">
    <property type="term" value="F:cytochrome-b5 reductase activity, acting on NADH"/>
    <property type="evidence" value="ECO:0007669"/>
    <property type="project" value="UniProtKB-EC"/>
</dbReference>
<dbReference type="Pfam" id="PF00970">
    <property type="entry name" value="FAD_binding_6"/>
    <property type="match status" value="1"/>
</dbReference>
<dbReference type="PRINTS" id="PR00371">
    <property type="entry name" value="FPNCR"/>
</dbReference>
<reference evidence="9" key="1">
    <citation type="submission" date="2018-11" db="EMBL/GenBank/DDBJ databases">
        <title>Myxobolus squamalis genome and transcriptome.</title>
        <authorList>
            <person name="Yahalomi D."/>
            <person name="Atkinson S.D."/>
            <person name="Neuhof M."/>
            <person name="Chang E.S."/>
            <person name="Philippe H."/>
            <person name="Cartwright P."/>
            <person name="Bartholomew J.L."/>
            <person name="Huchon D."/>
        </authorList>
    </citation>
    <scope>NUCLEOTIDE SEQUENCE</scope>
    <source>
        <strain evidence="9">71B08</strain>
        <tissue evidence="9">Whole</tissue>
    </source>
</reference>
<dbReference type="InterPro" id="IPR017927">
    <property type="entry name" value="FAD-bd_FR_type"/>
</dbReference>
<dbReference type="PROSITE" id="PS51384">
    <property type="entry name" value="FAD_FR"/>
    <property type="match status" value="1"/>
</dbReference>
<feature type="binding site" evidence="6">
    <location>
        <position position="67"/>
    </location>
    <ligand>
        <name>FAD</name>
        <dbReference type="ChEBI" id="CHEBI:57692"/>
    </ligand>
</feature>
<evidence type="ECO:0000259" key="8">
    <source>
        <dbReference type="PROSITE" id="PS51384"/>
    </source>
</evidence>
<dbReference type="CDD" id="cd06183">
    <property type="entry name" value="cyt_b5_reduct_like"/>
    <property type="match status" value="1"/>
</dbReference>
<sequence>MFRLKFESSDQNLGLPIGKHIKIHCTRGDEEIARSYTPVSLDHDLGHVDLAIRIYFPNEEHTEGGVVSQYVHSLKVGQTVAISGPYGNITYEGYGRFSMKNGEKVTVSKITMIAGGTGITPMLQILRHIWRLKNDKTKIKLIYANKDLGEIMLYGPISEIERNLDKGQLETYHVLKNPPPDFAYGKGRISNEMLISYGWAPSEDTIALCCGRPKINKIMIEKLKEIGYQESQIYCF</sequence>
<evidence type="ECO:0000256" key="7">
    <source>
        <dbReference type="RuleBase" id="RU361226"/>
    </source>
</evidence>
<dbReference type="InterPro" id="IPR001709">
    <property type="entry name" value="Flavoprot_Pyr_Nucl_cyt_Rdtase"/>
</dbReference>
<dbReference type="Gene3D" id="3.40.50.80">
    <property type="entry name" value="Nucleotide-binding domain of ferredoxin-NADP reductase (FNR) module"/>
    <property type="match status" value="1"/>
</dbReference>
<dbReference type="PRINTS" id="PR00406">
    <property type="entry name" value="CYTB5RDTASE"/>
</dbReference>
<comment type="catalytic activity">
    <reaction evidence="7">
        <text>2 Fe(III)-[cytochrome b5] + NADH = 2 Fe(II)-[cytochrome b5] + NAD(+) + H(+)</text>
        <dbReference type="Rhea" id="RHEA:46680"/>
        <dbReference type="Rhea" id="RHEA-COMP:10438"/>
        <dbReference type="Rhea" id="RHEA-COMP:10439"/>
        <dbReference type="ChEBI" id="CHEBI:15378"/>
        <dbReference type="ChEBI" id="CHEBI:29033"/>
        <dbReference type="ChEBI" id="CHEBI:29034"/>
        <dbReference type="ChEBI" id="CHEBI:57540"/>
        <dbReference type="ChEBI" id="CHEBI:57945"/>
        <dbReference type="EC" id="1.6.2.2"/>
    </reaction>
</comment>
<dbReference type="SUPFAM" id="SSF52343">
    <property type="entry name" value="Ferredoxin reductase-like, C-terminal NADP-linked domain"/>
    <property type="match status" value="1"/>
</dbReference>
<organism evidence="9">
    <name type="scientific">Myxobolus squamalis</name>
    <name type="common">Myxosporean</name>
    <dbReference type="NCBI Taxonomy" id="59785"/>
    <lineage>
        <taxon>Eukaryota</taxon>
        <taxon>Metazoa</taxon>
        <taxon>Cnidaria</taxon>
        <taxon>Myxozoa</taxon>
        <taxon>Myxosporea</taxon>
        <taxon>Bivalvulida</taxon>
        <taxon>Platysporina</taxon>
        <taxon>Myxobolidae</taxon>
        <taxon>Myxobolus</taxon>
    </lineage>
</organism>
<accession>A0A6B2G1X9</accession>
<protein>
    <recommendedName>
        <fullName evidence="7">NADH-cytochrome b5 reductase</fullName>
        <ecNumber evidence="7">1.6.2.2</ecNumber>
    </recommendedName>
</protein>
<comment type="cofactor">
    <cofactor evidence="1 6 7">
        <name>FAD</name>
        <dbReference type="ChEBI" id="CHEBI:57692"/>
    </cofactor>
</comment>
<evidence type="ECO:0000256" key="2">
    <source>
        <dbReference type="ARBA" id="ARBA00022630"/>
    </source>
</evidence>
<evidence type="ECO:0000256" key="4">
    <source>
        <dbReference type="ARBA" id="ARBA00023002"/>
    </source>
</evidence>
<dbReference type="InterPro" id="IPR001433">
    <property type="entry name" value="OxRdtase_FAD/NAD-bd"/>
</dbReference>
<evidence type="ECO:0000256" key="5">
    <source>
        <dbReference type="ARBA" id="ARBA00023027"/>
    </source>
</evidence>
<feature type="binding site" evidence="6">
    <location>
        <position position="56"/>
    </location>
    <ligand>
        <name>FAD</name>
        <dbReference type="ChEBI" id="CHEBI:57692"/>
    </ligand>
</feature>
<name>A0A6B2G1X9_MYXSQ</name>
<keyword evidence="2 6" id="KW-0285">Flavoprotein</keyword>
<dbReference type="InterPro" id="IPR008333">
    <property type="entry name" value="Cbr1-like_FAD-bd_dom"/>
</dbReference>
<comment type="similarity">
    <text evidence="7">Belongs to the flavoprotein pyridine nucleotide cytochrome reductase family.</text>
</comment>
<keyword evidence="5 7" id="KW-0520">NAD</keyword>
<dbReference type="EC" id="1.6.2.2" evidence="7"/>
<feature type="binding site" evidence="6">
    <location>
        <position position="68"/>
    </location>
    <ligand>
        <name>FAD</name>
        <dbReference type="ChEBI" id="CHEBI:57692"/>
    </ligand>
</feature>
<evidence type="ECO:0000256" key="3">
    <source>
        <dbReference type="ARBA" id="ARBA00022827"/>
    </source>
</evidence>
<dbReference type="InterPro" id="IPR017938">
    <property type="entry name" value="Riboflavin_synthase-like_b-brl"/>
</dbReference>
<proteinExistence type="inferred from homology"/>
<keyword evidence="3 6" id="KW-0274">FAD</keyword>
<dbReference type="EMBL" id="GHBR01003160">
    <property type="protein sequence ID" value="NDJ97590.1"/>
    <property type="molecule type" value="Transcribed_RNA"/>
</dbReference>
<feature type="binding site" evidence="6">
    <location>
        <position position="36"/>
    </location>
    <ligand>
        <name>FAD</name>
        <dbReference type="ChEBI" id="CHEBI:57692"/>
    </ligand>
</feature>
<evidence type="ECO:0000256" key="6">
    <source>
        <dbReference type="PIRSR" id="PIRSR601834-1"/>
    </source>
</evidence>
<dbReference type="PANTHER" id="PTHR19370">
    <property type="entry name" value="NADH-CYTOCHROME B5 REDUCTASE"/>
    <property type="match status" value="1"/>
</dbReference>
<dbReference type="Pfam" id="PF00175">
    <property type="entry name" value="NAD_binding_1"/>
    <property type="match status" value="1"/>
</dbReference>
<dbReference type="AlphaFoldDB" id="A0A6B2G1X9"/>
<evidence type="ECO:0000256" key="1">
    <source>
        <dbReference type="ARBA" id="ARBA00001974"/>
    </source>
</evidence>
<keyword evidence="4 7" id="KW-0560">Oxidoreductase</keyword>
<evidence type="ECO:0000313" key="9">
    <source>
        <dbReference type="EMBL" id="NDJ97590.1"/>
    </source>
</evidence>
<feature type="binding site" evidence="6">
    <location>
        <position position="34"/>
    </location>
    <ligand>
        <name>FAD</name>
        <dbReference type="ChEBI" id="CHEBI:57692"/>
    </ligand>
</feature>
<dbReference type="SUPFAM" id="SSF63380">
    <property type="entry name" value="Riboflavin synthase domain-like"/>
    <property type="match status" value="1"/>
</dbReference>
<feature type="binding site" evidence="6">
    <location>
        <position position="120"/>
    </location>
    <ligand>
        <name>FAD</name>
        <dbReference type="ChEBI" id="CHEBI:57692"/>
    </ligand>
</feature>
<feature type="domain" description="FAD-binding FR-type" evidence="8">
    <location>
        <begin position="1"/>
        <end position="92"/>
    </location>
</feature>